<dbReference type="AlphaFoldDB" id="A0A073IXF5"/>
<dbReference type="OrthoDB" id="9803739at2"/>
<evidence type="ECO:0000313" key="2">
    <source>
        <dbReference type="Proteomes" id="UP000027746"/>
    </source>
</evidence>
<proteinExistence type="predicted"/>
<comment type="caution">
    <text evidence="1">The sequence shown here is derived from an EMBL/GenBank/DDBJ whole genome shotgun (WGS) entry which is preliminary data.</text>
</comment>
<name>A0A073IXF5_9RHOB</name>
<sequence length="77" mass="8215">MHRWDEAGKQLADFALRLEDTGAEAIALAVKERNIGAVALACTKLPMPELELLLPDLPVADSTGSHIEACVDFIVGS</sequence>
<evidence type="ECO:0000313" key="1">
    <source>
        <dbReference type="EMBL" id="KEJ94310.1"/>
    </source>
</evidence>
<dbReference type="Proteomes" id="UP000027746">
    <property type="component" value="Unassembled WGS sequence"/>
</dbReference>
<accession>A0A073IXF5</accession>
<gene>
    <name evidence="1" type="ORF">SUH3_07285</name>
</gene>
<reference evidence="1 2" key="1">
    <citation type="submission" date="2014-01" db="EMBL/GenBank/DDBJ databases">
        <title>Sulfitobacter sp. H3 (MCCC 1A00686) Genome Sequencing.</title>
        <authorList>
            <person name="Lai Q."/>
            <person name="Hong Z."/>
        </authorList>
    </citation>
    <scope>NUCLEOTIDE SEQUENCE [LARGE SCALE GENOMIC DNA]</scope>
    <source>
        <strain evidence="1 2">H3</strain>
    </source>
</reference>
<organism evidence="1 2">
    <name type="scientific">Pseudosulfitobacter pseudonitzschiae</name>
    <dbReference type="NCBI Taxonomy" id="1402135"/>
    <lineage>
        <taxon>Bacteria</taxon>
        <taxon>Pseudomonadati</taxon>
        <taxon>Pseudomonadota</taxon>
        <taxon>Alphaproteobacteria</taxon>
        <taxon>Rhodobacterales</taxon>
        <taxon>Roseobacteraceae</taxon>
        <taxon>Pseudosulfitobacter</taxon>
    </lineage>
</organism>
<dbReference type="RefSeq" id="WP_037930069.1">
    <property type="nucleotide sequence ID" value="NZ_CP054608.1"/>
</dbReference>
<protein>
    <submittedName>
        <fullName evidence="1">Uncharacterized protein</fullName>
    </submittedName>
</protein>
<dbReference type="EMBL" id="JAMD01000015">
    <property type="protein sequence ID" value="KEJ94310.1"/>
    <property type="molecule type" value="Genomic_DNA"/>
</dbReference>
<keyword evidence="2" id="KW-1185">Reference proteome</keyword>
<dbReference type="GeneID" id="68872840"/>